<dbReference type="AlphaFoldDB" id="A0A7S8IV42"/>
<dbReference type="EMBL" id="CP064654">
    <property type="protein sequence ID" value="QPC99075.1"/>
    <property type="molecule type" value="Genomic_DNA"/>
</dbReference>
<feature type="modified residue" description="4-aspartylphosphate" evidence="1">
    <location>
        <position position="54"/>
    </location>
</feature>
<dbReference type="KEGG" id="qso:IRL76_00335"/>
<name>A0A7S8IV42_9SPHN</name>
<feature type="domain" description="Response regulatory" evidence="2">
    <location>
        <begin position="6"/>
        <end position="116"/>
    </location>
</feature>
<dbReference type="GO" id="GO:0000160">
    <property type="term" value="P:phosphorelay signal transduction system"/>
    <property type="evidence" value="ECO:0007669"/>
    <property type="project" value="InterPro"/>
</dbReference>
<evidence type="ECO:0000259" key="2">
    <source>
        <dbReference type="PROSITE" id="PS50110"/>
    </source>
</evidence>
<organism evidence="3 4">
    <name type="scientific">Qipengyuania soli</name>
    <dbReference type="NCBI Taxonomy" id="2782568"/>
    <lineage>
        <taxon>Bacteria</taxon>
        <taxon>Pseudomonadati</taxon>
        <taxon>Pseudomonadota</taxon>
        <taxon>Alphaproteobacteria</taxon>
        <taxon>Sphingomonadales</taxon>
        <taxon>Erythrobacteraceae</taxon>
        <taxon>Qipengyuania</taxon>
    </lineage>
</organism>
<sequence>MDRPTSILLVDDEPLILMDLEFAAEDEGLHPYCGATIATALAHIESGIDCAVLDVSLQDGENCLPIALELDKRGIPYVIHSGDLDRQNETIRSLNAYRIAKPACSRKVVGAAIEAYSQTRGGMLAAAE</sequence>
<accession>A0A7S8IV42</accession>
<reference evidence="3 4" key="1">
    <citation type="submission" date="2020-11" db="EMBL/GenBank/DDBJ databases">
        <title>The genome sequence of Erythrobacter sp. 6D36.</title>
        <authorList>
            <person name="Liu Y."/>
        </authorList>
    </citation>
    <scope>NUCLEOTIDE SEQUENCE [LARGE SCALE GENOMIC DNA]</scope>
    <source>
        <strain evidence="3 4">6D36</strain>
    </source>
</reference>
<dbReference type="RefSeq" id="WP_200982108.1">
    <property type="nucleotide sequence ID" value="NZ_CP064654.1"/>
</dbReference>
<protein>
    <submittedName>
        <fullName evidence="3">Response regulator</fullName>
    </submittedName>
</protein>
<proteinExistence type="predicted"/>
<keyword evidence="1" id="KW-0597">Phosphoprotein</keyword>
<keyword evidence="4" id="KW-1185">Reference proteome</keyword>
<evidence type="ECO:0000313" key="4">
    <source>
        <dbReference type="Proteomes" id="UP000594459"/>
    </source>
</evidence>
<dbReference type="Gene3D" id="3.40.50.2300">
    <property type="match status" value="1"/>
</dbReference>
<dbReference type="InterPro" id="IPR011006">
    <property type="entry name" value="CheY-like_superfamily"/>
</dbReference>
<dbReference type="InterPro" id="IPR001789">
    <property type="entry name" value="Sig_transdc_resp-reg_receiver"/>
</dbReference>
<gene>
    <name evidence="3" type="ORF">IRL76_00335</name>
</gene>
<evidence type="ECO:0000313" key="3">
    <source>
        <dbReference type="EMBL" id="QPC99075.1"/>
    </source>
</evidence>
<dbReference type="Proteomes" id="UP000594459">
    <property type="component" value="Chromosome"/>
</dbReference>
<dbReference type="PROSITE" id="PS50110">
    <property type="entry name" value="RESPONSE_REGULATORY"/>
    <property type="match status" value="1"/>
</dbReference>
<evidence type="ECO:0000256" key="1">
    <source>
        <dbReference type="PROSITE-ProRule" id="PRU00169"/>
    </source>
</evidence>
<dbReference type="SUPFAM" id="SSF52172">
    <property type="entry name" value="CheY-like"/>
    <property type="match status" value="1"/>
</dbReference>